<name>A0A0B6ZK92_9EUPU</name>
<gene>
    <name evidence="2" type="primary">ORF68618</name>
</gene>
<evidence type="ECO:0000313" key="2">
    <source>
        <dbReference type="EMBL" id="CEK69019.1"/>
    </source>
</evidence>
<dbReference type="AlphaFoldDB" id="A0A0B6ZK92"/>
<proteinExistence type="predicted"/>
<dbReference type="EMBL" id="HACG01022154">
    <property type="protein sequence ID" value="CEK69019.1"/>
    <property type="molecule type" value="Transcribed_RNA"/>
</dbReference>
<protein>
    <submittedName>
        <fullName evidence="2">Uncharacterized protein</fullName>
    </submittedName>
</protein>
<keyword evidence="1" id="KW-1133">Transmembrane helix</keyword>
<organism evidence="2">
    <name type="scientific">Arion vulgaris</name>
    <dbReference type="NCBI Taxonomy" id="1028688"/>
    <lineage>
        <taxon>Eukaryota</taxon>
        <taxon>Metazoa</taxon>
        <taxon>Spiralia</taxon>
        <taxon>Lophotrochozoa</taxon>
        <taxon>Mollusca</taxon>
        <taxon>Gastropoda</taxon>
        <taxon>Heterobranchia</taxon>
        <taxon>Euthyneura</taxon>
        <taxon>Panpulmonata</taxon>
        <taxon>Eupulmonata</taxon>
        <taxon>Stylommatophora</taxon>
        <taxon>Helicina</taxon>
        <taxon>Arionoidea</taxon>
        <taxon>Arionidae</taxon>
        <taxon>Arion</taxon>
    </lineage>
</organism>
<reference evidence="2" key="1">
    <citation type="submission" date="2014-12" db="EMBL/GenBank/DDBJ databases">
        <title>Insight into the proteome of Arion vulgaris.</title>
        <authorList>
            <person name="Aradska J."/>
            <person name="Bulat T."/>
            <person name="Smidak R."/>
            <person name="Sarate P."/>
            <person name="Gangsoo J."/>
            <person name="Sialana F."/>
            <person name="Bilban M."/>
            <person name="Lubec G."/>
        </authorList>
    </citation>
    <scope>NUCLEOTIDE SEQUENCE</scope>
    <source>
        <tissue evidence="2">Skin</tissue>
    </source>
</reference>
<evidence type="ECO:0000256" key="1">
    <source>
        <dbReference type="SAM" id="Phobius"/>
    </source>
</evidence>
<feature type="transmembrane region" description="Helical" evidence="1">
    <location>
        <begin position="33"/>
        <end position="52"/>
    </location>
</feature>
<feature type="non-terminal residue" evidence="2">
    <location>
        <position position="1"/>
    </location>
</feature>
<keyword evidence="1" id="KW-0812">Transmembrane</keyword>
<keyword evidence="1" id="KW-0472">Membrane</keyword>
<sequence length="84" mass="9451">LCQRVVSASESGSIGSQTSFQKLLPGESISRKLFPVLYIYITSLYVFLAQFFTVEEAHFTVILTEASSQHRISLGIRHLSIRDM</sequence>
<accession>A0A0B6ZK92</accession>